<evidence type="ECO:0000313" key="1">
    <source>
        <dbReference type="EMBL" id="KQB83904.1"/>
    </source>
</evidence>
<dbReference type="Proteomes" id="UP000050517">
    <property type="component" value="Unassembled WGS sequence"/>
</dbReference>
<dbReference type="EMBL" id="LKST01000003">
    <property type="protein sequence ID" value="KQB83904.1"/>
    <property type="molecule type" value="Genomic_DNA"/>
</dbReference>
<organism evidence="1 2">
    <name type="scientific">Corynebacterium oculi</name>
    <dbReference type="NCBI Taxonomy" id="1544416"/>
    <lineage>
        <taxon>Bacteria</taxon>
        <taxon>Bacillati</taxon>
        <taxon>Actinomycetota</taxon>
        <taxon>Actinomycetes</taxon>
        <taxon>Mycobacteriales</taxon>
        <taxon>Corynebacteriaceae</taxon>
        <taxon>Corynebacterium</taxon>
    </lineage>
</organism>
<gene>
    <name evidence="1" type="ORF">Cocul_01980</name>
</gene>
<evidence type="ECO:0000313" key="2">
    <source>
        <dbReference type="Proteomes" id="UP000050517"/>
    </source>
</evidence>
<dbReference type="AlphaFoldDB" id="A0A0Q0U8F5"/>
<dbReference type="RefSeq" id="WP_055123031.1">
    <property type="nucleotide sequence ID" value="NZ_LKST01000003.1"/>
</dbReference>
<sequence>MILIDADDGRWQAVGTPADLTAALIARLPRALDSDGLAVLAALVVGCEVGDVIVEVVDSGYTHH</sequence>
<accession>A0A0Q0U8F5</accession>
<reference evidence="1 2" key="1">
    <citation type="submission" date="2015-10" db="EMBL/GenBank/DDBJ databases">
        <title>Corynebacteirum lowii and Corynebacterium oculi species nova, derived from human clinical disease and and emended description of Corynebacterium mastiditis.</title>
        <authorList>
            <person name="Bernard K."/>
            <person name="Pacheco A.L."/>
            <person name="Mcdougall C."/>
            <person name="Burtx T."/>
            <person name="Weibe D."/>
            <person name="Tyler S."/>
            <person name="Olson A.B."/>
            <person name="Cnockaert M."/>
            <person name="Eguchi H."/>
            <person name="Kuwahara T."/>
            <person name="Nakayama-Imaohji H."/>
            <person name="Boudewijins M."/>
            <person name="Van Hoecke F."/>
            <person name="Bernier A.-M."/>
            <person name="Vandamme P."/>
        </authorList>
    </citation>
    <scope>NUCLEOTIDE SEQUENCE [LARGE SCALE GENOMIC DNA]</scope>
    <source>
        <strain evidence="1 2">NML 130210</strain>
    </source>
</reference>
<comment type="caution">
    <text evidence="1">The sequence shown here is derived from an EMBL/GenBank/DDBJ whole genome shotgun (WGS) entry which is preliminary data.</text>
</comment>
<name>A0A0Q0U8F5_9CORY</name>
<protein>
    <submittedName>
        <fullName evidence="1">Uncharacterized protein</fullName>
    </submittedName>
</protein>
<dbReference type="OrthoDB" id="505641at2"/>
<dbReference type="PATRIC" id="fig|1544416.3.peg.1979"/>
<keyword evidence="2" id="KW-1185">Reference proteome</keyword>
<proteinExistence type="predicted"/>